<evidence type="ECO:0000256" key="2">
    <source>
        <dbReference type="ARBA" id="ARBA00006206"/>
    </source>
</evidence>
<dbReference type="PANTHER" id="PTHR10091">
    <property type="entry name" value="ALDOSE-1-EPIMERASE"/>
    <property type="match status" value="1"/>
</dbReference>
<dbReference type="InterPro" id="IPR047215">
    <property type="entry name" value="Galactose_mutarotase-like"/>
</dbReference>
<dbReference type="Gene3D" id="2.70.98.10">
    <property type="match status" value="1"/>
</dbReference>
<evidence type="ECO:0000256" key="4">
    <source>
        <dbReference type="ARBA" id="ARBA00023277"/>
    </source>
</evidence>
<feature type="active site" description="Proton donor" evidence="6">
    <location>
        <position position="181"/>
    </location>
</feature>
<reference evidence="9 10" key="1">
    <citation type="submission" date="2010-02" db="EMBL/GenBank/DDBJ databases">
        <authorList>
            <person name="Weinstock G."/>
            <person name="Sodergren E."/>
            <person name="Clifton S."/>
            <person name="Fulton L."/>
            <person name="Fulton B."/>
            <person name="Courtney L."/>
            <person name="Fronick C."/>
            <person name="Harrison M."/>
            <person name="Strong C."/>
            <person name="Farmer C."/>
            <person name="Delahaunty K."/>
            <person name="Markovic C."/>
            <person name="Hall O."/>
            <person name="Minx P."/>
            <person name="Tomlinson C."/>
            <person name="Mitreva M."/>
            <person name="Nelson J."/>
            <person name="Hou S."/>
            <person name="Wollam A."/>
            <person name="Pepin K.H."/>
            <person name="Johnson M."/>
            <person name="Bhonagiri V."/>
            <person name="Zhang X."/>
            <person name="Suruliraj S."/>
            <person name="Warren W."/>
            <person name="Chinwalla A."/>
            <person name="Mardis E.R."/>
            <person name="Wilson R.K."/>
        </authorList>
    </citation>
    <scope>NUCLEOTIDE SEQUENCE [LARGE SCALE GENOMIC DNA]</scope>
    <source>
        <strain evidence="9 10">DSM 2876</strain>
    </source>
</reference>
<gene>
    <name evidence="9" type="ORF">BUTYVIB_01667</name>
</gene>
<dbReference type="Proteomes" id="UP000006238">
    <property type="component" value="Unassembled WGS sequence"/>
</dbReference>
<dbReference type="HOGENOM" id="CLU_031753_1_1_9"/>
<dbReference type="EMBL" id="ABWN01000030">
    <property type="protein sequence ID" value="EFF68396.1"/>
    <property type="molecule type" value="Genomic_DNA"/>
</dbReference>
<dbReference type="InterPro" id="IPR014718">
    <property type="entry name" value="GH-type_carb-bd"/>
</dbReference>
<evidence type="ECO:0000256" key="6">
    <source>
        <dbReference type="PIRSR" id="PIRSR005096-1"/>
    </source>
</evidence>
<evidence type="ECO:0000256" key="7">
    <source>
        <dbReference type="PIRSR" id="PIRSR005096-2"/>
    </source>
</evidence>
<dbReference type="STRING" id="45851.BHV86_09465"/>
<dbReference type="InterPro" id="IPR008183">
    <property type="entry name" value="Aldose_1/G6P_1-epimerase"/>
</dbReference>
<dbReference type="SUPFAM" id="SSF74650">
    <property type="entry name" value="Galactose mutarotase-like"/>
    <property type="match status" value="1"/>
</dbReference>
<comment type="catalytic activity">
    <reaction evidence="5">
        <text>alpha-D-glucose = beta-D-glucose</text>
        <dbReference type="Rhea" id="RHEA:10264"/>
        <dbReference type="ChEBI" id="CHEBI:15903"/>
        <dbReference type="ChEBI" id="CHEBI:17925"/>
        <dbReference type="EC" id="5.1.3.3"/>
    </reaction>
</comment>
<evidence type="ECO:0000313" key="9">
    <source>
        <dbReference type="EMBL" id="EFF68396.1"/>
    </source>
</evidence>
<feature type="binding site" evidence="7">
    <location>
        <position position="253"/>
    </location>
    <ligand>
        <name>beta-D-galactose</name>
        <dbReference type="ChEBI" id="CHEBI:27667"/>
    </ligand>
</feature>
<feature type="binding site" evidence="8">
    <location>
        <begin position="181"/>
        <end position="183"/>
    </location>
    <ligand>
        <name>beta-D-galactose</name>
        <dbReference type="ChEBI" id="CHEBI:27667"/>
    </ligand>
</feature>
<evidence type="ECO:0000313" key="10">
    <source>
        <dbReference type="Proteomes" id="UP000006238"/>
    </source>
</evidence>
<dbReference type="UniPathway" id="UPA00242"/>
<keyword evidence="4 5" id="KW-0119">Carbohydrate metabolism</keyword>
<dbReference type="PANTHER" id="PTHR10091:SF0">
    <property type="entry name" value="GALACTOSE MUTAROTASE"/>
    <property type="match status" value="1"/>
</dbReference>
<comment type="pathway">
    <text evidence="1 5">Carbohydrate metabolism; hexose metabolism.</text>
</comment>
<proteinExistence type="inferred from homology"/>
<dbReference type="EC" id="5.1.3.3" evidence="5"/>
<dbReference type="InterPro" id="IPR011013">
    <property type="entry name" value="Gal_mutarotase_sf_dom"/>
</dbReference>
<evidence type="ECO:0000256" key="3">
    <source>
        <dbReference type="ARBA" id="ARBA00023235"/>
    </source>
</evidence>
<dbReference type="Pfam" id="PF01263">
    <property type="entry name" value="Aldose_epim"/>
    <property type="match status" value="1"/>
</dbReference>
<dbReference type="InterPro" id="IPR015443">
    <property type="entry name" value="Aldose_1-epimerase"/>
</dbReference>
<organism evidence="9 10">
    <name type="scientific">Eshraghiella crossota DSM 2876</name>
    <dbReference type="NCBI Taxonomy" id="511680"/>
    <lineage>
        <taxon>Bacteria</taxon>
        <taxon>Bacillati</taxon>
        <taxon>Bacillota</taxon>
        <taxon>Clostridia</taxon>
        <taxon>Lachnospirales</taxon>
        <taxon>Lachnospiraceae</taxon>
        <taxon>Eshraghiella</taxon>
    </lineage>
</organism>
<sequence>MSVNYKEFGKNKDNNNIVLITLTNENGYAMGVTNLGASLVSFCAKDKSGSFRDVVLGFKSGEYYEHYNFDAMGSTVGRNANRISNHSFELNGIRYELADTYQGANIHSGPDLYGKRLWDYEVKEEDNGSYVKFSLLSPDMDQGIPGNLEISVTYMLTADNSMRIIYEGVSDKDTIVNMTNHGYYNLNGHGCGNIDNHLLYINADSFTYSEDGNVANDTVRDVTGTAFDFRNMKKIKECLESDFEPVVSKHGLDHNFCLNNNSHHAVRLESEESGIALDVYTDRPGIQIYTANHMNMTNGGKDNKVYGNRGGIALETQFYPDAVNHKDFLSPVVKAGMPFRSVTEYKFSVIGEK</sequence>
<accession>D4S0P8</accession>
<dbReference type="GO" id="GO:0033499">
    <property type="term" value="P:galactose catabolic process via UDP-galactose, Leloir pathway"/>
    <property type="evidence" value="ECO:0007669"/>
    <property type="project" value="TreeGrafter"/>
</dbReference>
<dbReference type="GeneID" id="98918108"/>
<dbReference type="RefSeq" id="WP_005603396.1">
    <property type="nucleotide sequence ID" value="NZ_GG663524.1"/>
</dbReference>
<keyword evidence="3 5" id="KW-0413">Isomerase</keyword>
<evidence type="ECO:0000256" key="5">
    <source>
        <dbReference type="PIRNR" id="PIRNR005096"/>
    </source>
</evidence>
<feature type="active site" description="Proton acceptor" evidence="6">
    <location>
        <position position="315"/>
    </location>
</feature>
<name>D4S0P8_9FIRM</name>
<dbReference type="GO" id="GO:0006006">
    <property type="term" value="P:glucose metabolic process"/>
    <property type="evidence" value="ECO:0007669"/>
    <property type="project" value="TreeGrafter"/>
</dbReference>
<evidence type="ECO:0000256" key="1">
    <source>
        <dbReference type="ARBA" id="ARBA00005028"/>
    </source>
</evidence>
<dbReference type="eggNOG" id="COG2017">
    <property type="taxonomic scope" value="Bacteria"/>
</dbReference>
<dbReference type="GO" id="GO:0030246">
    <property type="term" value="F:carbohydrate binding"/>
    <property type="evidence" value="ECO:0007669"/>
    <property type="project" value="InterPro"/>
</dbReference>
<dbReference type="PIRSF" id="PIRSF005096">
    <property type="entry name" value="GALM"/>
    <property type="match status" value="1"/>
</dbReference>
<comment type="caution">
    <text evidence="9">The sequence shown here is derived from an EMBL/GenBank/DDBJ whole genome shotgun (WGS) entry which is preliminary data.</text>
</comment>
<dbReference type="NCBIfam" id="NF008277">
    <property type="entry name" value="PRK11055.1"/>
    <property type="match status" value="1"/>
</dbReference>
<comment type="similarity">
    <text evidence="2 5">Belongs to the aldose epimerase family.</text>
</comment>
<dbReference type="AlphaFoldDB" id="D4S0P8"/>
<keyword evidence="10" id="KW-1185">Reference proteome</keyword>
<dbReference type="GO" id="GO:0004034">
    <property type="term" value="F:aldose 1-epimerase activity"/>
    <property type="evidence" value="ECO:0007669"/>
    <property type="project" value="UniProtKB-EC"/>
</dbReference>
<feature type="binding site" evidence="8">
    <location>
        <begin position="81"/>
        <end position="82"/>
    </location>
    <ligand>
        <name>beta-D-galactose</name>
        <dbReference type="ChEBI" id="CHEBI:27667"/>
    </ligand>
</feature>
<protein>
    <recommendedName>
        <fullName evidence="5">Aldose 1-epimerase</fullName>
        <ecNumber evidence="5">5.1.3.3</ecNumber>
    </recommendedName>
</protein>
<evidence type="ECO:0000256" key="8">
    <source>
        <dbReference type="PIRSR" id="PIRSR005096-3"/>
    </source>
</evidence>
<dbReference type="CDD" id="cd09019">
    <property type="entry name" value="galactose_mutarotase_like"/>
    <property type="match status" value="1"/>
</dbReference>